<comment type="catalytic activity">
    <reaction evidence="15 17 19">
        <text>(6S)-NADHX + ADP = AMP + phosphate + NADH + H(+)</text>
        <dbReference type="Rhea" id="RHEA:32223"/>
        <dbReference type="ChEBI" id="CHEBI:15378"/>
        <dbReference type="ChEBI" id="CHEBI:43474"/>
        <dbReference type="ChEBI" id="CHEBI:57945"/>
        <dbReference type="ChEBI" id="CHEBI:64074"/>
        <dbReference type="ChEBI" id="CHEBI:456215"/>
        <dbReference type="ChEBI" id="CHEBI:456216"/>
        <dbReference type="EC" id="4.2.1.136"/>
    </reaction>
</comment>
<dbReference type="PROSITE" id="PS51383">
    <property type="entry name" value="YJEF_C_3"/>
    <property type="match status" value="1"/>
</dbReference>
<feature type="binding site" evidence="18">
    <location>
        <position position="154"/>
    </location>
    <ligand>
        <name>(6S)-NADPHX</name>
        <dbReference type="ChEBI" id="CHEBI:64076"/>
    </ligand>
</feature>
<dbReference type="NCBIfam" id="TIGR00196">
    <property type="entry name" value="yjeF_cterm"/>
    <property type="match status" value="1"/>
</dbReference>
<dbReference type="HAMAP" id="MF_01966">
    <property type="entry name" value="NADHX_epimerase"/>
    <property type="match status" value="1"/>
</dbReference>
<proteinExistence type="inferred from homology"/>
<dbReference type="AlphaFoldDB" id="A0A395VEA6"/>
<keyword evidence="5 18" id="KW-0479">Metal-binding</keyword>
<feature type="binding site" evidence="17">
    <location>
        <position position="437"/>
    </location>
    <ligand>
        <name>AMP</name>
        <dbReference type="ChEBI" id="CHEBI:456215"/>
    </ligand>
</feature>
<evidence type="ECO:0000256" key="1">
    <source>
        <dbReference type="ARBA" id="ARBA00000013"/>
    </source>
</evidence>
<comment type="caution">
    <text evidence="17">Lacks conserved residue(s) required for the propagation of feature annotation.</text>
</comment>
<keyword evidence="8 17" id="KW-0521">NADP</keyword>
<organism evidence="22 23">
    <name type="scientific">Roseburia hominis</name>
    <dbReference type="NCBI Taxonomy" id="301301"/>
    <lineage>
        <taxon>Bacteria</taxon>
        <taxon>Bacillati</taxon>
        <taxon>Bacillota</taxon>
        <taxon>Clostridia</taxon>
        <taxon>Lachnospirales</taxon>
        <taxon>Lachnospiraceae</taxon>
        <taxon>Roseburia</taxon>
    </lineage>
</organism>
<evidence type="ECO:0000256" key="16">
    <source>
        <dbReference type="ARBA" id="ARBA00049209"/>
    </source>
</evidence>
<comment type="caution">
    <text evidence="22">The sequence shown here is derived from an EMBL/GenBank/DDBJ whole genome shotgun (WGS) entry which is preliminary data.</text>
</comment>
<feature type="binding site" evidence="17">
    <location>
        <position position="438"/>
    </location>
    <ligand>
        <name>(6S)-NADPHX</name>
        <dbReference type="ChEBI" id="CHEBI:64076"/>
    </ligand>
</feature>
<dbReference type="Pfam" id="PF01256">
    <property type="entry name" value="Carb_kinase"/>
    <property type="match status" value="1"/>
</dbReference>
<evidence type="ECO:0000256" key="6">
    <source>
        <dbReference type="ARBA" id="ARBA00022741"/>
    </source>
</evidence>
<dbReference type="EC" id="4.2.1.136" evidence="19"/>
<comment type="catalytic activity">
    <reaction evidence="16 17 19">
        <text>(6S)-NADPHX + ADP = AMP + phosphate + NADPH + H(+)</text>
        <dbReference type="Rhea" id="RHEA:32235"/>
        <dbReference type="ChEBI" id="CHEBI:15378"/>
        <dbReference type="ChEBI" id="CHEBI:43474"/>
        <dbReference type="ChEBI" id="CHEBI:57783"/>
        <dbReference type="ChEBI" id="CHEBI:64076"/>
        <dbReference type="ChEBI" id="CHEBI:456215"/>
        <dbReference type="ChEBI" id="CHEBI:456216"/>
        <dbReference type="EC" id="4.2.1.136"/>
    </reaction>
</comment>
<evidence type="ECO:0000256" key="9">
    <source>
        <dbReference type="ARBA" id="ARBA00022958"/>
    </source>
</evidence>
<dbReference type="PANTHER" id="PTHR12592">
    <property type="entry name" value="ATP-DEPENDENT (S)-NAD(P)H-HYDRATE DEHYDRATASE FAMILY MEMBER"/>
    <property type="match status" value="1"/>
</dbReference>
<comment type="cofactor">
    <cofactor evidence="18 19">
        <name>K(+)</name>
        <dbReference type="ChEBI" id="CHEBI:29103"/>
    </cofactor>
    <text evidence="18 19">Binds 1 potassium ion per subunit.</text>
</comment>
<dbReference type="Gene3D" id="3.40.50.10260">
    <property type="entry name" value="YjeF N-terminal domain"/>
    <property type="match status" value="1"/>
</dbReference>
<dbReference type="GO" id="GO:0046872">
    <property type="term" value="F:metal ion binding"/>
    <property type="evidence" value="ECO:0007669"/>
    <property type="project" value="UniProtKB-UniRule"/>
</dbReference>
<feature type="domain" description="YjeF C-terminal" evidence="20">
    <location>
        <begin position="220"/>
        <end position="497"/>
    </location>
</feature>
<dbReference type="PIRSF" id="PIRSF017184">
    <property type="entry name" value="Nnr"/>
    <property type="match status" value="1"/>
</dbReference>
<dbReference type="InterPro" id="IPR004443">
    <property type="entry name" value="YjeF_N_dom"/>
</dbReference>
<evidence type="ECO:0000313" key="23">
    <source>
        <dbReference type="Proteomes" id="UP000266172"/>
    </source>
</evidence>
<keyword evidence="7 17" id="KW-0067">ATP-binding</keyword>
<evidence type="ECO:0000256" key="5">
    <source>
        <dbReference type="ARBA" id="ARBA00022723"/>
    </source>
</evidence>
<gene>
    <name evidence="17" type="primary">nnrD</name>
    <name evidence="18" type="synonym">nnrE</name>
    <name evidence="22" type="ORF">DWX93_01780</name>
</gene>
<evidence type="ECO:0000259" key="21">
    <source>
        <dbReference type="PROSITE" id="PS51385"/>
    </source>
</evidence>
<feature type="binding site" evidence="18">
    <location>
        <position position="136"/>
    </location>
    <ligand>
        <name>(6S)-NADPHX</name>
        <dbReference type="ChEBI" id="CHEBI:64076"/>
    </ligand>
</feature>
<evidence type="ECO:0000256" key="4">
    <source>
        <dbReference type="ARBA" id="ARBA00009524"/>
    </source>
</evidence>
<evidence type="ECO:0000256" key="7">
    <source>
        <dbReference type="ARBA" id="ARBA00022840"/>
    </source>
</evidence>
<evidence type="ECO:0000256" key="2">
    <source>
        <dbReference type="ARBA" id="ARBA00000909"/>
    </source>
</evidence>
<evidence type="ECO:0000256" key="13">
    <source>
        <dbReference type="ARBA" id="ARBA00023268"/>
    </source>
</evidence>
<dbReference type="GO" id="GO:0046496">
    <property type="term" value="P:nicotinamide nucleotide metabolic process"/>
    <property type="evidence" value="ECO:0007669"/>
    <property type="project" value="UniProtKB-UniRule"/>
</dbReference>
<dbReference type="Gene3D" id="3.40.1190.20">
    <property type="match status" value="1"/>
</dbReference>
<evidence type="ECO:0000256" key="17">
    <source>
        <dbReference type="HAMAP-Rule" id="MF_01965"/>
    </source>
</evidence>
<evidence type="ECO:0000256" key="15">
    <source>
        <dbReference type="ARBA" id="ARBA00048238"/>
    </source>
</evidence>
<comment type="similarity">
    <text evidence="18">Belongs to the NnrE/AIBP family.</text>
</comment>
<keyword evidence="9 18" id="KW-0630">Potassium</keyword>
<feature type="binding site" evidence="18">
    <location>
        <begin position="125"/>
        <end position="131"/>
    </location>
    <ligand>
        <name>(6S)-NADPHX</name>
        <dbReference type="ChEBI" id="CHEBI:64076"/>
    </ligand>
</feature>
<dbReference type="InterPro" id="IPR000631">
    <property type="entry name" value="CARKD"/>
</dbReference>
<dbReference type="InterPro" id="IPR017953">
    <property type="entry name" value="Carbohydrate_kinase_pred_CS"/>
</dbReference>
<keyword evidence="13" id="KW-0511">Multifunctional enzyme</keyword>
<keyword evidence="11 18" id="KW-0413">Isomerase</keyword>
<comment type="similarity">
    <text evidence="3 19">In the N-terminal section; belongs to the NnrE/AIBP family.</text>
</comment>
<feature type="binding site" evidence="17">
    <location>
        <position position="255"/>
    </location>
    <ligand>
        <name>(6S)-NADPHX</name>
        <dbReference type="ChEBI" id="CHEBI:64076"/>
    </ligand>
</feature>
<evidence type="ECO:0000256" key="8">
    <source>
        <dbReference type="ARBA" id="ARBA00022857"/>
    </source>
</evidence>
<dbReference type="PROSITE" id="PS51385">
    <property type="entry name" value="YJEF_N"/>
    <property type="match status" value="1"/>
</dbReference>
<dbReference type="GO" id="GO:0052855">
    <property type="term" value="F:ADP-dependent NAD(P)H-hydrate dehydratase activity"/>
    <property type="evidence" value="ECO:0007669"/>
    <property type="project" value="UniProtKB-UniRule"/>
</dbReference>
<dbReference type="PANTHER" id="PTHR12592:SF0">
    <property type="entry name" value="ATP-DEPENDENT (S)-NAD(P)H-HYDRATE DEHYDRATASE"/>
    <property type="match status" value="1"/>
</dbReference>
<evidence type="ECO:0000256" key="10">
    <source>
        <dbReference type="ARBA" id="ARBA00023027"/>
    </source>
</evidence>
<evidence type="ECO:0000256" key="11">
    <source>
        <dbReference type="ARBA" id="ARBA00023235"/>
    </source>
</evidence>
<dbReference type="NCBIfam" id="TIGR00197">
    <property type="entry name" value="yjeF_nterm"/>
    <property type="match status" value="1"/>
</dbReference>
<evidence type="ECO:0000256" key="12">
    <source>
        <dbReference type="ARBA" id="ARBA00023239"/>
    </source>
</evidence>
<sequence length="510" mass="53755">MRYIVNSREMNLYDSRTIEEFHMPQAVLMERAALSFVETLRREKRNTSRTLVVCGSGNNGGDGYAIARMLMQAGNTVDVLEAPHTGKVSVGNQLQKKIFLAYGGKILTKFPEGKSYTLVIDAVFGVGLSRSVEGEYASLIDRMNAMEGAKTAVDIASGISADNGNVLGTAFRADLTVTFAFEKVGCLLWPGNQYAGKVVVADIGITPDAFGERKPAVAALEDADLSLLAARESHSNKGTFGRLLVIAGSPGMSGAAYLCAKAAYASGCGLVRIFTPEENRAILQTQLPEAVITAYSSKKAEAPLLSEAMSWADTIVCGPGIGTTDAAAGMVRTVIKNAAVPVLLDADALNVIAKDTNLLLLPHTELVVTPHLGEMSRLTGDSVAYLQNHLIEAADEFARQYNVICVLKDEHTATAIPYSQTWLNVSGNAGLATAGSGDVLSGIIGGLMAQGIRVEQAAPLGVYLHGKAGEAAGARRSMRGMTASDIHDGMCEILAGLEQTQSQPGKDGIS</sequence>
<keyword evidence="6 17" id="KW-0547">Nucleotide-binding</keyword>
<evidence type="ECO:0000313" key="22">
    <source>
        <dbReference type="EMBL" id="RGS42684.1"/>
    </source>
</evidence>
<evidence type="ECO:0000256" key="19">
    <source>
        <dbReference type="PIRNR" id="PIRNR017184"/>
    </source>
</evidence>
<dbReference type="GO" id="GO:0110051">
    <property type="term" value="P:metabolite repair"/>
    <property type="evidence" value="ECO:0007669"/>
    <property type="project" value="TreeGrafter"/>
</dbReference>
<dbReference type="Pfam" id="PF03853">
    <property type="entry name" value="YjeF_N"/>
    <property type="match status" value="1"/>
</dbReference>
<dbReference type="GO" id="GO:0005524">
    <property type="term" value="F:ATP binding"/>
    <property type="evidence" value="ECO:0007669"/>
    <property type="project" value="UniProtKB-UniRule"/>
</dbReference>
<comment type="similarity">
    <text evidence="4 19">In the C-terminal section; belongs to the NnrD/CARKD family.</text>
</comment>
<name>A0A395VEA6_9FIRM</name>
<dbReference type="RefSeq" id="WP_118096826.1">
    <property type="nucleotide sequence ID" value="NZ_QRVL01000001.1"/>
</dbReference>
<dbReference type="PROSITE" id="PS01050">
    <property type="entry name" value="YJEF_C_2"/>
    <property type="match status" value="1"/>
</dbReference>
<keyword evidence="10 17" id="KW-0520">NAD</keyword>
<feature type="binding site" evidence="18">
    <location>
        <position position="121"/>
    </location>
    <ligand>
        <name>K(+)</name>
        <dbReference type="ChEBI" id="CHEBI:29103"/>
    </ligand>
</feature>
<comment type="catalytic activity">
    <reaction evidence="2 18 19">
        <text>(6R)-NADPHX = (6S)-NADPHX</text>
        <dbReference type="Rhea" id="RHEA:32227"/>
        <dbReference type="ChEBI" id="CHEBI:64076"/>
        <dbReference type="ChEBI" id="CHEBI:64077"/>
        <dbReference type="EC" id="5.1.99.6"/>
    </reaction>
</comment>
<feature type="binding site" evidence="18">
    <location>
        <position position="157"/>
    </location>
    <ligand>
        <name>K(+)</name>
        <dbReference type="ChEBI" id="CHEBI:29103"/>
    </ligand>
</feature>
<dbReference type="InterPro" id="IPR036652">
    <property type="entry name" value="YjeF_N_dom_sf"/>
</dbReference>
<dbReference type="InterPro" id="IPR029056">
    <property type="entry name" value="Ribokinase-like"/>
</dbReference>
<comment type="catalytic activity">
    <reaction evidence="1 18 19">
        <text>(6R)-NADHX = (6S)-NADHX</text>
        <dbReference type="Rhea" id="RHEA:32215"/>
        <dbReference type="ChEBI" id="CHEBI:64074"/>
        <dbReference type="ChEBI" id="CHEBI:64075"/>
        <dbReference type="EC" id="5.1.99.6"/>
    </reaction>
</comment>
<evidence type="ECO:0000256" key="18">
    <source>
        <dbReference type="HAMAP-Rule" id="MF_01966"/>
    </source>
</evidence>
<dbReference type="SUPFAM" id="SSF64153">
    <property type="entry name" value="YjeF N-terminal domain-like"/>
    <property type="match status" value="1"/>
</dbReference>
<dbReference type="HAMAP" id="MF_01965">
    <property type="entry name" value="NADHX_dehydratase"/>
    <property type="match status" value="1"/>
</dbReference>
<evidence type="ECO:0000256" key="14">
    <source>
        <dbReference type="ARBA" id="ARBA00025153"/>
    </source>
</evidence>
<evidence type="ECO:0000256" key="3">
    <source>
        <dbReference type="ARBA" id="ARBA00006001"/>
    </source>
</evidence>
<comment type="cofactor">
    <cofactor evidence="17">
        <name>Mg(2+)</name>
        <dbReference type="ChEBI" id="CHEBI:18420"/>
    </cofactor>
</comment>
<comment type="subunit">
    <text evidence="17">Homotetramer.</text>
</comment>
<dbReference type="InterPro" id="IPR030677">
    <property type="entry name" value="Nnr"/>
</dbReference>
<feature type="domain" description="YjeF N-terminal" evidence="21">
    <location>
        <begin position="10"/>
        <end position="211"/>
    </location>
</feature>
<protein>
    <recommendedName>
        <fullName evidence="19">Bifunctional NAD(P)H-hydrate repair enzyme</fullName>
    </recommendedName>
    <alternativeName>
        <fullName evidence="19">Nicotinamide nucleotide repair protein</fullName>
    </alternativeName>
    <domain>
        <recommendedName>
            <fullName evidence="19">ADP-dependent (S)-NAD(P)H-hydrate dehydratase</fullName>
            <ecNumber evidence="19">4.2.1.136</ecNumber>
        </recommendedName>
        <alternativeName>
            <fullName evidence="19">ADP-dependent NAD(P)HX dehydratase</fullName>
        </alternativeName>
    </domain>
    <domain>
        <recommendedName>
            <fullName evidence="19">NAD(P)H-hydrate epimerase</fullName>
            <ecNumber evidence="19">5.1.99.6</ecNumber>
        </recommendedName>
    </domain>
</protein>
<feature type="binding site" evidence="17">
    <location>
        <position position="320"/>
    </location>
    <ligand>
        <name>(6S)-NADPHX</name>
        <dbReference type="ChEBI" id="CHEBI:64076"/>
    </ligand>
</feature>
<accession>A0A395VEA6</accession>
<comment type="similarity">
    <text evidence="17">Belongs to the NnrD/CARKD family.</text>
</comment>
<reference evidence="22 23" key="1">
    <citation type="submission" date="2018-08" db="EMBL/GenBank/DDBJ databases">
        <title>A genome reference for cultivated species of the human gut microbiota.</title>
        <authorList>
            <person name="Zou Y."/>
            <person name="Xue W."/>
            <person name="Luo G."/>
        </authorList>
    </citation>
    <scope>NUCLEOTIDE SEQUENCE [LARGE SCALE GENOMIC DNA]</scope>
    <source>
        <strain evidence="22 23">AF22-12AC</strain>
    </source>
</reference>
<feature type="binding site" evidence="18">
    <location>
        <position position="59"/>
    </location>
    <ligand>
        <name>K(+)</name>
        <dbReference type="ChEBI" id="CHEBI:29103"/>
    </ligand>
</feature>
<dbReference type="SUPFAM" id="SSF53613">
    <property type="entry name" value="Ribokinase-like"/>
    <property type="match status" value="1"/>
</dbReference>
<comment type="function">
    <text evidence="17">Catalyzes the dehydration of the S-form of NAD(P)HX at the expense of ADP, which is converted to AMP. Together with NAD(P)HX epimerase, which catalyzes the epimerization of the S- and R-forms, the enzyme allows the repair of both epimers of NAD(P)HX, a damaged form of NAD(P)H that is a result of enzymatic or heat-dependent hydration.</text>
</comment>
<dbReference type="EC" id="5.1.99.6" evidence="19"/>
<dbReference type="EMBL" id="QRVL01000001">
    <property type="protein sequence ID" value="RGS42684.1"/>
    <property type="molecule type" value="Genomic_DNA"/>
</dbReference>
<keyword evidence="12 17" id="KW-0456">Lyase</keyword>
<comment type="function">
    <text evidence="18">Catalyzes the epimerization of the S- and R-forms of NAD(P)HX, a damaged form of NAD(P)H that is a result of enzymatic or heat-dependent hydration. This is a prerequisite for the S-specific NAD(P)H-hydrate dehydratase to allow the repair of both epimers of NAD(P)HX.</text>
</comment>
<feature type="binding site" evidence="17">
    <location>
        <position position="371"/>
    </location>
    <ligand>
        <name>(6S)-NADPHX</name>
        <dbReference type="ChEBI" id="CHEBI:64076"/>
    </ligand>
</feature>
<dbReference type="Proteomes" id="UP000266172">
    <property type="component" value="Unassembled WGS sequence"/>
</dbReference>
<comment type="function">
    <text evidence="14 19">Bifunctional enzyme that catalyzes the epimerization of the S- and R-forms of NAD(P)HX and the dehydration of the S-form of NAD(P)HX at the expense of ADP, which is converted to AMP. This allows the repair of both epimers of NAD(P)HX, a damaged form of NAD(P)H that is a result of enzymatic or heat-dependent hydration.</text>
</comment>
<feature type="binding site" evidence="18">
    <location>
        <begin position="58"/>
        <end position="62"/>
    </location>
    <ligand>
        <name>(6S)-NADPHX</name>
        <dbReference type="ChEBI" id="CHEBI:64076"/>
    </ligand>
</feature>
<evidence type="ECO:0000259" key="20">
    <source>
        <dbReference type="PROSITE" id="PS51383"/>
    </source>
</evidence>
<dbReference type="CDD" id="cd01171">
    <property type="entry name" value="YXKO-related"/>
    <property type="match status" value="1"/>
</dbReference>
<dbReference type="GO" id="GO:0052856">
    <property type="term" value="F:NAD(P)HX epimerase activity"/>
    <property type="evidence" value="ECO:0007669"/>
    <property type="project" value="UniProtKB-UniRule"/>
</dbReference>